<dbReference type="InterPro" id="IPR001173">
    <property type="entry name" value="Glyco_trans_2-like"/>
</dbReference>
<dbReference type="Pfam" id="PF00535">
    <property type="entry name" value="Glycos_transf_2"/>
    <property type="match status" value="1"/>
</dbReference>
<sequence>MQPIVTILLATYNGGAYLEAQLDSLLKQSYKNIIIIARDDGSSDNTVEVLNQYKVLCLEANESLGAKRSFSTLLAYAMQHTMSDYFMFCDQDDVWNADKVELTLAAMQEHEGVNTPTLVHTDVSVVDETLQPIATSLWQFEYINPHLNSLNRLLMHNTITGCTAMINRALAQKALPVANEAIMHDWWLGLAASQFGTIVPLQKQTLLYRQHQNNDTGAKAYTLYNVVQKAINLFKNDPSATQHLHDKTKQAQAFLTRFDSELPQETRMMLDRFSALSTQSFWGKRLIMLRYKILKYGFVRNVGLLLKL</sequence>
<evidence type="ECO:0000313" key="2">
    <source>
        <dbReference type="EMBL" id="XCN73729.1"/>
    </source>
</evidence>
<dbReference type="CDD" id="cd04196">
    <property type="entry name" value="GT_2_like_d"/>
    <property type="match status" value="1"/>
</dbReference>
<organism evidence="2">
    <name type="scientific">Candidatus Electrothrix aestuarii</name>
    <dbReference type="NCBI Taxonomy" id="3062594"/>
    <lineage>
        <taxon>Bacteria</taxon>
        <taxon>Pseudomonadati</taxon>
        <taxon>Thermodesulfobacteriota</taxon>
        <taxon>Desulfobulbia</taxon>
        <taxon>Desulfobulbales</taxon>
        <taxon>Desulfobulbaceae</taxon>
        <taxon>Candidatus Electrothrix</taxon>
    </lineage>
</organism>
<dbReference type="PANTHER" id="PTHR43685:SF2">
    <property type="entry name" value="GLYCOSYLTRANSFERASE 2-LIKE DOMAIN-CONTAINING PROTEIN"/>
    <property type="match status" value="1"/>
</dbReference>
<dbReference type="Gene3D" id="3.90.550.10">
    <property type="entry name" value="Spore Coat Polysaccharide Biosynthesis Protein SpsA, Chain A"/>
    <property type="match status" value="1"/>
</dbReference>
<reference evidence="2" key="2">
    <citation type="submission" date="2024-06" db="EMBL/GenBank/DDBJ databases">
        <authorList>
            <person name="Plum-Jensen L.E."/>
            <person name="Schramm A."/>
            <person name="Marshall I.P.G."/>
        </authorList>
    </citation>
    <scope>NUCLEOTIDE SEQUENCE</scope>
    <source>
        <strain evidence="2">Rat1</strain>
    </source>
</reference>
<dbReference type="InterPro" id="IPR050834">
    <property type="entry name" value="Glycosyltransf_2"/>
</dbReference>
<dbReference type="PANTHER" id="PTHR43685">
    <property type="entry name" value="GLYCOSYLTRANSFERASE"/>
    <property type="match status" value="1"/>
</dbReference>
<gene>
    <name evidence="2" type="ORF">Q3M24_02955</name>
</gene>
<accession>A0AAU8LWY4</accession>
<proteinExistence type="predicted"/>
<feature type="domain" description="Glycosyltransferase 2-like" evidence="1">
    <location>
        <begin position="6"/>
        <end position="169"/>
    </location>
</feature>
<reference evidence="2" key="1">
    <citation type="journal article" date="2024" name="Syst. Appl. Microbiol.">
        <title>First single-strain enrichments of Electrothrix cable bacteria, description of E. aestuarii sp. nov. and E. rattekaaiensis sp. nov., and proposal of a cable bacteria taxonomy following the rules of the SeqCode.</title>
        <authorList>
            <person name="Plum-Jensen L.E."/>
            <person name="Schramm A."/>
            <person name="Marshall I.P.G."/>
        </authorList>
    </citation>
    <scope>NUCLEOTIDE SEQUENCE</scope>
    <source>
        <strain evidence="2">Rat1</strain>
    </source>
</reference>
<dbReference type="InterPro" id="IPR029044">
    <property type="entry name" value="Nucleotide-diphossugar_trans"/>
</dbReference>
<evidence type="ECO:0000259" key="1">
    <source>
        <dbReference type="Pfam" id="PF00535"/>
    </source>
</evidence>
<dbReference type="EMBL" id="CP159373">
    <property type="protein sequence ID" value="XCN73729.1"/>
    <property type="molecule type" value="Genomic_DNA"/>
</dbReference>
<dbReference type="KEGG" id="eaj:Q3M24_02955"/>
<dbReference type="SUPFAM" id="SSF53448">
    <property type="entry name" value="Nucleotide-diphospho-sugar transferases"/>
    <property type="match status" value="1"/>
</dbReference>
<dbReference type="AlphaFoldDB" id="A0AAU8LWY4"/>
<name>A0AAU8LWY4_9BACT</name>
<protein>
    <submittedName>
        <fullName evidence="2">Glycosyltransferase family 2 protein</fullName>
    </submittedName>
</protein>